<evidence type="ECO:0000256" key="1">
    <source>
        <dbReference type="ARBA" id="ARBA00004123"/>
    </source>
</evidence>
<dbReference type="InterPro" id="IPR012337">
    <property type="entry name" value="RNaseH-like_sf"/>
</dbReference>
<feature type="domain" description="3'-5' exonuclease" evidence="10">
    <location>
        <begin position="28"/>
        <end position="210"/>
    </location>
</feature>
<keyword evidence="7" id="KW-0539">Nucleus</keyword>
<dbReference type="SUPFAM" id="SSF53098">
    <property type="entry name" value="Ribonuclease H-like"/>
    <property type="match status" value="1"/>
</dbReference>
<dbReference type="InterPro" id="IPR051132">
    <property type="entry name" value="3-5_Exonuclease_domain"/>
</dbReference>
<evidence type="ECO:0000313" key="11">
    <source>
        <dbReference type="EMBL" id="GKV28651.1"/>
    </source>
</evidence>
<protein>
    <recommendedName>
        <fullName evidence="8">3'-5' exonuclease</fullName>
    </recommendedName>
    <alternativeName>
        <fullName evidence="9">Werner Syndrome-like exonuclease</fullName>
    </alternativeName>
</protein>
<dbReference type="PANTHER" id="PTHR13620:SF109">
    <property type="entry name" value="3'-5' EXONUCLEASE"/>
    <property type="match status" value="1"/>
</dbReference>
<proteinExistence type="predicted"/>
<dbReference type="EMBL" id="BPVZ01000080">
    <property type="protein sequence ID" value="GKV28651.1"/>
    <property type="molecule type" value="Genomic_DNA"/>
</dbReference>
<organism evidence="11 12">
    <name type="scientific">Rubroshorea leprosula</name>
    <dbReference type="NCBI Taxonomy" id="152421"/>
    <lineage>
        <taxon>Eukaryota</taxon>
        <taxon>Viridiplantae</taxon>
        <taxon>Streptophyta</taxon>
        <taxon>Embryophyta</taxon>
        <taxon>Tracheophyta</taxon>
        <taxon>Spermatophyta</taxon>
        <taxon>Magnoliopsida</taxon>
        <taxon>eudicotyledons</taxon>
        <taxon>Gunneridae</taxon>
        <taxon>Pentapetalae</taxon>
        <taxon>rosids</taxon>
        <taxon>malvids</taxon>
        <taxon>Malvales</taxon>
        <taxon>Dipterocarpaceae</taxon>
        <taxon>Rubroshorea</taxon>
    </lineage>
</organism>
<evidence type="ECO:0000256" key="2">
    <source>
        <dbReference type="ARBA" id="ARBA00022722"/>
    </source>
</evidence>
<sequence>MLIMFSLAENSRMRYPVLRFGGSILYSRTTKDVEKAATELLQCLKAKKNEAGQVSVGFDIEWKPSFRRGIMPGKAAVMQICCDTSFCHIMHIIHSGIPPSLQFLLEDSSISKVGVAVGGDAVKIFKDYNVPVKAVEDISYLANQKLGGGCQKWSLASLTEELVCKELQKSKKIRLGNWEVGILSQKQLEYAATDAFASWHLYQVLKNLPDVVNDATDEKEVKVPS</sequence>
<dbReference type="GO" id="GO:0003676">
    <property type="term" value="F:nucleic acid binding"/>
    <property type="evidence" value="ECO:0007669"/>
    <property type="project" value="InterPro"/>
</dbReference>
<comment type="caution">
    <text evidence="11">The sequence shown here is derived from an EMBL/GenBank/DDBJ whole genome shotgun (WGS) entry which is preliminary data.</text>
</comment>
<dbReference type="PANTHER" id="PTHR13620">
    <property type="entry name" value="3-5 EXONUCLEASE"/>
    <property type="match status" value="1"/>
</dbReference>
<dbReference type="CDD" id="cd06141">
    <property type="entry name" value="WRN_exo"/>
    <property type="match status" value="1"/>
</dbReference>
<evidence type="ECO:0000256" key="8">
    <source>
        <dbReference type="ARBA" id="ARBA00040531"/>
    </source>
</evidence>
<keyword evidence="4" id="KW-0378">Hydrolase</keyword>
<keyword evidence="2" id="KW-0540">Nuclease</keyword>
<dbReference type="Gene3D" id="3.30.420.10">
    <property type="entry name" value="Ribonuclease H-like superfamily/Ribonuclease H"/>
    <property type="match status" value="1"/>
</dbReference>
<gene>
    <name evidence="11" type="ORF">SLEP1_g37673</name>
</gene>
<dbReference type="FunFam" id="3.30.420.10:FF:000114">
    <property type="entry name" value="Werner Syndrome-like exonuclease"/>
    <property type="match status" value="1"/>
</dbReference>
<evidence type="ECO:0000313" key="12">
    <source>
        <dbReference type="Proteomes" id="UP001054252"/>
    </source>
</evidence>
<evidence type="ECO:0000256" key="3">
    <source>
        <dbReference type="ARBA" id="ARBA00022723"/>
    </source>
</evidence>
<evidence type="ECO:0000256" key="7">
    <source>
        <dbReference type="ARBA" id="ARBA00023242"/>
    </source>
</evidence>
<name>A0AAV5KVQ0_9ROSI</name>
<evidence type="ECO:0000259" key="10">
    <source>
        <dbReference type="SMART" id="SM00474"/>
    </source>
</evidence>
<dbReference type="GO" id="GO:0005634">
    <property type="term" value="C:nucleus"/>
    <property type="evidence" value="ECO:0007669"/>
    <property type="project" value="UniProtKB-SubCell"/>
</dbReference>
<dbReference type="Pfam" id="PF01612">
    <property type="entry name" value="DNA_pol_A_exo1"/>
    <property type="match status" value="1"/>
</dbReference>
<dbReference type="InterPro" id="IPR036397">
    <property type="entry name" value="RNaseH_sf"/>
</dbReference>
<keyword evidence="6" id="KW-0460">Magnesium</keyword>
<dbReference type="AlphaFoldDB" id="A0AAV5KVQ0"/>
<dbReference type="GO" id="GO:0046872">
    <property type="term" value="F:metal ion binding"/>
    <property type="evidence" value="ECO:0007669"/>
    <property type="project" value="UniProtKB-KW"/>
</dbReference>
<reference evidence="11 12" key="1">
    <citation type="journal article" date="2021" name="Commun. Biol.">
        <title>The genome of Shorea leprosula (Dipterocarpaceae) highlights the ecological relevance of drought in aseasonal tropical rainforests.</title>
        <authorList>
            <person name="Ng K.K.S."/>
            <person name="Kobayashi M.J."/>
            <person name="Fawcett J.A."/>
            <person name="Hatakeyama M."/>
            <person name="Paape T."/>
            <person name="Ng C.H."/>
            <person name="Ang C.C."/>
            <person name="Tnah L.H."/>
            <person name="Lee C.T."/>
            <person name="Nishiyama T."/>
            <person name="Sese J."/>
            <person name="O'Brien M.J."/>
            <person name="Copetti D."/>
            <person name="Mohd Noor M.I."/>
            <person name="Ong R.C."/>
            <person name="Putra M."/>
            <person name="Sireger I.Z."/>
            <person name="Indrioko S."/>
            <person name="Kosugi Y."/>
            <person name="Izuno A."/>
            <person name="Isagi Y."/>
            <person name="Lee S.L."/>
            <person name="Shimizu K.K."/>
        </authorList>
    </citation>
    <scope>NUCLEOTIDE SEQUENCE [LARGE SCALE GENOMIC DNA]</scope>
    <source>
        <strain evidence="11">214</strain>
    </source>
</reference>
<evidence type="ECO:0000256" key="9">
    <source>
        <dbReference type="ARBA" id="ARBA00042761"/>
    </source>
</evidence>
<comment type="subcellular location">
    <subcellularLocation>
        <location evidence="1">Nucleus</location>
    </subcellularLocation>
</comment>
<dbReference type="SMART" id="SM00474">
    <property type="entry name" value="35EXOc"/>
    <property type="match status" value="1"/>
</dbReference>
<keyword evidence="3" id="KW-0479">Metal-binding</keyword>
<dbReference type="GO" id="GO:0008408">
    <property type="term" value="F:3'-5' exonuclease activity"/>
    <property type="evidence" value="ECO:0007669"/>
    <property type="project" value="InterPro"/>
</dbReference>
<accession>A0AAV5KVQ0</accession>
<dbReference type="InterPro" id="IPR002562">
    <property type="entry name" value="3'-5'_exonuclease_dom"/>
</dbReference>
<evidence type="ECO:0000256" key="5">
    <source>
        <dbReference type="ARBA" id="ARBA00022839"/>
    </source>
</evidence>
<dbReference type="GO" id="GO:0006139">
    <property type="term" value="P:nucleobase-containing compound metabolic process"/>
    <property type="evidence" value="ECO:0007669"/>
    <property type="project" value="InterPro"/>
</dbReference>
<evidence type="ECO:0000256" key="6">
    <source>
        <dbReference type="ARBA" id="ARBA00022842"/>
    </source>
</evidence>
<dbReference type="Proteomes" id="UP001054252">
    <property type="component" value="Unassembled WGS sequence"/>
</dbReference>
<evidence type="ECO:0000256" key="4">
    <source>
        <dbReference type="ARBA" id="ARBA00022801"/>
    </source>
</evidence>
<keyword evidence="12" id="KW-1185">Reference proteome</keyword>
<keyword evidence="5" id="KW-0269">Exonuclease</keyword>